<dbReference type="PROSITE" id="PS51085">
    <property type="entry name" value="2FE2S_FER_2"/>
    <property type="match status" value="1"/>
</dbReference>
<keyword evidence="3" id="KW-1185">Reference proteome</keyword>
<reference evidence="2 3" key="1">
    <citation type="submission" date="2019-06" db="EMBL/GenBank/DDBJ databases">
        <title>Paenimaribius caenipelagi gen. nov., sp. nov., isolated from a tidal flat.</title>
        <authorList>
            <person name="Yoon J.-H."/>
        </authorList>
    </citation>
    <scope>NUCLEOTIDE SEQUENCE [LARGE SCALE GENOMIC DNA]</scope>
    <source>
        <strain evidence="2 3">JBTF-M29</strain>
    </source>
</reference>
<evidence type="ECO:0000259" key="1">
    <source>
        <dbReference type="PROSITE" id="PS51085"/>
    </source>
</evidence>
<dbReference type="OrthoDB" id="9806714at2"/>
<dbReference type="Pfam" id="PF00111">
    <property type="entry name" value="Fer2"/>
    <property type="match status" value="1"/>
</dbReference>
<dbReference type="InterPro" id="IPR036884">
    <property type="entry name" value="2Fe-2S-bd_dom_sf"/>
</dbReference>
<gene>
    <name evidence="2" type="ORF">FEV53_09820</name>
</gene>
<dbReference type="SUPFAM" id="SSF47741">
    <property type="entry name" value="CO dehydrogenase ISP C-domain like"/>
    <property type="match status" value="1"/>
</dbReference>
<accession>A0A547Q2N0</accession>
<dbReference type="GO" id="GO:0046872">
    <property type="term" value="F:metal ion binding"/>
    <property type="evidence" value="ECO:0007669"/>
    <property type="project" value="InterPro"/>
</dbReference>
<dbReference type="InterPro" id="IPR001041">
    <property type="entry name" value="2Fe-2S_ferredoxin-type"/>
</dbReference>
<dbReference type="SUPFAM" id="SSF54292">
    <property type="entry name" value="2Fe-2S ferredoxin-like"/>
    <property type="match status" value="1"/>
</dbReference>
<dbReference type="Pfam" id="PF01799">
    <property type="entry name" value="Fer2_2"/>
    <property type="match status" value="1"/>
</dbReference>
<dbReference type="Proteomes" id="UP000318590">
    <property type="component" value="Unassembled WGS sequence"/>
</dbReference>
<dbReference type="AlphaFoldDB" id="A0A547Q2N0"/>
<organism evidence="2 3">
    <name type="scientific">Palleronia caenipelagi</name>
    <dbReference type="NCBI Taxonomy" id="2489174"/>
    <lineage>
        <taxon>Bacteria</taxon>
        <taxon>Pseudomonadati</taxon>
        <taxon>Pseudomonadota</taxon>
        <taxon>Alphaproteobacteria</taxon>
        <taxon>Rhodobacterales</taxon>
        <taxon>Roseobacteraceae</taxon>
        <taxon>Palleronia</taxon>
    </lineage>
</organism>
<dbReference type="InterPro" id="IPR052914">
    <property type="entry name" value="Aldehyde_Oxdr_Iron-Sulfur"/>
</dbReference>
<evidence type="ECO:0000313" key="2">
    <source>
        <dbReference type="EMBL" id="TRD20588.1"/>
    </source>
</evidence>
<proteinExistence type="predicted"/>
<dbReference type="InterPro" id="IPR012675">
    <property type="entry name" value="Beta-grasp_dom_sf"/>
</dbReference>
<dbReference type="InterPro" id="IPR002888">
    <property type="entry name" value="2Fe-2S-bd"/>
</dbReference>
<dbReference type="Gene3D" id="3.10.20.30">
    <property type="match status" value="1"/>
</dbReference>
<dbReference type="InterPro" id="IPR036010">
    <property type="entry name" value="2Fe-2S_ferredoxin-like_sf"/>
</dbReference>
<dbReference type="GO" id="GO:0016903">
    <property type="term" value="F:oxidoreductase activity, acting on the aldehyde or oxo group of donors"/>
    <property type="evidence" value="ECO:0007669"/>
    <property type="project" value="TreeGrafter"/>
</dbReference>
<comment type="caution">
    <text evidence="2">The sequence shown here is derived from an EMBL/GenBank/DDBJ whole genome shotgun (WGS) entry which is preliminary data.</text>
</comment>
<dbReference type="Gene3D" id="1.10.150.120">
    <property type="entry name" value="[2Fe-2S]-binding domain"/>
    <property type="match status" value="1"/>
</dbReference>
<dbReference type="EMBL" id="VFSV01000014">
    <property type="protein sequence ID" value="TRD20588.1"/>
    <property type="molecule type" value="Genomic_DNA"/>
</dbReference>
<evidence type="ECO:0000313" key="3">
    <source>
        <dbReference type="Proteomes" id="UP000318590"/>
    </source>
</evidence>
<dbReference type="RefSeq" id="WP_142834643.1">
    <property type="nucleotide sequence ID" value="NZ_VFSV01000014.1"/>
</dbReference>
<dbReference type="PANTHER" id="PTHR45331">
    <property type="entry name" value="OXIDOREDUCTASE, IRON-SULPHUR BINDING SUBUNIT-RELATED-RELATED"/>
    <property type="match status" value="1"/>
</dbReference>
<dbReference type="PANTHER" id="PTHR45331:SF2">
    <property type="entry name" value="OXIDOREDUCTASE WITH IRON-SULFUR SUBUNIT"/>
    <property type="match status" value="1"/>
</dbReference>
<protein>
    <submittedName>
        <fullName evidence="2">2Fe-2S iron-sulfur cluster binding domain-containing protein</fullName>
    </submittedName>
</protein>
<dbReference type="GO" id="GO:0051537">
    <property type="term" value="F:2 iron, 2 sulfur cluster binding"/>
    <property type="evidence" value="ECO:0007669"/>
    <property type="project" value="TreeGrafter"/>
</dbReference>
<name>A0A547Q2N0_9RHOB</name>
<sequence>MTIRLSVNGTSHELPDSRGTESLIDFLHEDLNLTGTKLCCGIGICKACTVQVVKPPSPVPTAMISCSTALSSLNGTEIHTIESVAQDGIPDPVQQSFLDHFAFQCGYCAPGFVMATRTFLTHLQARPLPPDQLEEAMMDAIGNHICRCTGYVRYFNAIRDLAERVNAGEEIKL</sequence>
<feature type="domain" description="2Fe-2S ferredoxin-type" evidence="1">
    <location>
        <begin position="1"/>
        <end position="84"/>
    </location>
</feature>